<feature type="domain" description="TIR" evidence="5">
    <location>
        <begin position="1"/>
        <end position="122"/>
    </location>
</feature>
<dbReference type="PROSITE" id="PS50104">
    <property type="entry name" value="TIR"/>
    <property type="match status" value="1"/>
</dbReference>
<feature type="repeat" description="ANK" evidence="3">
    <location>
        <begin position="186"/>
        <end position="218"/>
    </location>
</feature>
<accession>A0ABQ7GU21</accession>
<proteinExistence type="predicted"/>
<comment type="caution">
    <text evidence="6">The sequence shown here is derived from an EMBL/GenBank/DDBJ whole genome shotgun (WGS) entry which is preliminary data.</text>
</comment>
<keyword evidence="2 3" id="KW-0040">ANK repeat</keyword>
<dbReference type="InterPro" id="IPR000157">
    <property type="entry name" value="TIR_dom"/>
</dbReference>
<dbReference type="PANTHER" id="PTHR23206:SF7">
    <property type="entry name" value="PROTEIN KINASE DOMAIN-CONTAINING PROTEIN"/>
    <property type="match status" value="1"/>
</dbReference>
<organism evidence="6 7">
    <name type="scientific">Dunaliella salina</name>
    <name type="common">Green alga</name>
    <name type="synonym">Protococcus salinus</name>
    <dbReference type="NCBI Taxonomy" id="3046"/>
    <lineage>
        <taxon>Eukaryota</taxon>
        <taxon>Viridiplantae</taxon>
        <taxon>Chlorophyta</taxon>
        <taxon>core chlorophytes</taxon>
        <taxon>Chlorophyceae</taxon>
        <taxon>CS clade</taxon>
        <taxon>Chlamydomonadales</taxon>
        <taxon>Dunaliellaceae</taxon>
        <taxon>Dunaliella</taxon>
    </lineage>
</organism>
<reference evidence="6" key="1">
    <citation type="submission" date="2017-08" db="EMBL/GenBank/DDBJ databases">
        <authorList>
            <person name="Polle J.E."/>
            <person name="Barry K."/>
            <person name="Cushman J."/>
            <person name="Schmutz J."/>
            <person name="Tran D."/>
            <person name="Hathwaick L.T."/>
            <person name="Yim W.C."/>
            <person name="Jenkins J."/>
            <person name="Mckie-Krisberg Z.M."/>
            <person name="Prochnik S."/>
            <person name="Lindquist E."/>
            <person name="Dockter R.B."/>
            <person name="Adam C."/>
            <person name="Molina H."/>
            <person name="Bunkerborg J."/>
            <person name="Jin E."/>
            <person name="Buchheim M."/>
            <person name="Magnuson J."/>
        </authorList>
    </citation>
    <scope>NUCLEOTIDE SEQUENCE</scope>
    <source>
        <strain evidence="6">CCAP 19/18</strain>
    </source>
</reference>
<evidence type="ECO:0000256" key="3">
    <source>
        <dbReference type="PROSITE-ProRule" id="PRU00023"/>
    </source>
</evidence>
<dbReference type="Gene3D" id="1.25.40.20">
    <property type="entry name" value="Ankyrin repeat-containing domain"/>
    <property type="match status" value="2"/>
</dbReference>
<dbReference type="SUPFAM" id="SSF52200">
    <property type="entry name" value="Toll/Interleukin receptor TIR domain"/>
    <property type="match status" value="1"/>
</dbReference>
<dbReference type="EMBL" id="MU069590">
    <property type="protein sequence ID" value="KAF5838117.1"/>
    <property type="molecule type" value="Genomic_DNA"/>
</dbReference>
<dbReference type="InterPro" id="IPR002110">
    <property type="entry name" value="Ankyrin_rpt"/>
</dbReference>
<dbReference type="Gene3D" id="3.40.50.10140">
    <property type="entry name" value="Toll/interleukin-1 receptor homology (TIR) domain"/>
    <property type="match status" value="1"/>
</dbReference>
<evidence type="ECO:0000313" key="6">
    <source>
        <dbReference type="EMBL" id="KAF5838117.1"/>
    </source>
</evidence>
<evidence type="ECO:0000259" key="5">
    <source>
        <dbReference type="PROSITE" id="PS50104"/>
    </source>
</evidence>
<keyword evidence="7" id="KW-1185">Reference proteome</keyword>
<evidence type="ECO:0000256" key="2">
    <source>
        <dbReference type="ARBA" id="ARBA00023043"/>
    </source>
</evidence>
<feature type="region of interest" description="Disordered" evidence="4">
    <location>
        <begin position="342"/>
        <end position="366"/>
    </location>
</feature>
<evidence type="ECO:0000256" key="4">
    <source>
        <dbReference type="SAM" id="MobiDB-lite"/>
    </source>
</evidence>
<gene>
    <name evidence="6" type="ORF">DUNSADRAFT_3367</name>
</gene>
<dbReference type="SUPFAM" id="SSF48403">
    <property type="entry name" value="Ankyrin repeat"/>
    <property type="match status" value="1"/>
</dbReference>
<feature type="repeat" description="ANK" evidence="3">
    <location>
        <begin position="285"/>
        <end position="317"/>
    </location>
</feature>
<sequence length="366" mass="39317">MEARKQALALKAALEANGYKTFCSEADIPRGKDWIRTISEALDKCRMVVVLATTTYGGQGTDAFATGEELAMARRTKKELYIVPMANQWEDATTRMLLGTMQMGKAWTSPPDKVPRDLLEDLLSCCKALPLDAGHASKEMVEHGKQETAKKDQRWTPLLRAAKQGNLTEVKALLAQGASTEDELLDGCTSLYLASQEGHLEVVRELINAGANIDKPRDTGATPLYIASMKGQLPVVLELISKGASVDHVKKDGWTPLLIASQNGHHECAKELISRGAGIDKALSTGSTPLLIAALNGREDVVRVLLSHGASLQKAKNDGSTPVSVAKEKGHESVVRLLMAHTEAQAHPDGIAPDPQPHPKGNVSSS</sequence>
<dbReference type="PRINTS" id="PR01415">
    <property type="entry name" value="ANKYRIN"/>
</dbReference>
<feature type="repeat" description="ANK" evidence="3">
    <location>
        <begin position="219"/>
        <end position="251"/>
    </location>
</feature>
<dbReference type="Proteomes" id="UP000815325">
    <property type="component" value="Unassembled WGS sequence"/>
</dbReference>
<dbReference type="InterPro" id="IPR051631">
    <property type="entry name" value="Ankyrin-KH/SAM_domain"/>
</dbReference>
<dbReference type="InterPro" id="IPR036770">
    <property type="entry name" value="Ankyrin_rpt-contain_sf"/>
</dbReference>
<keyword evidence="1" id="KW-0677">Repeat</keyword>
<evidence type="ECO:0000256" key="1">
    <source>
        <dbReference type="ARBA" id="ARBA00022737"/>
    </source>
</evidence>
<dbReference type="PANTHER" id="PTHR23206">
    <property type="entry name" value="MASK PROTEIN"/>
    <property type="match status" value="1"/>
</dbReference>
<dbReference type="PROSITE" id="PS50088">
    <property type="entry name" value="ANK_REPEAT"/>
    <property type="match status" value="4"/>
</dbReference>
<feature type="repeat" description="ANK" evidence="3">
    <location>
        <begin position="252"/>
        <end position="284"/>
    </location>
</feature>
<name>A0ABQ7GU21_DUNSA</name>
<dbReference type="InterPro" id="IPR035897">
    <property type="entry name" value="Toll_tir_struct_dom_sf"/>
</dbReference>
<protein>
    <submittedName>
        <fullName evidence="6">Ankyrin repeat-containing domain protein</fullName>
    </submittedName>
</protein>
<evidence type="ECO:0000313" key="7">
    <source>
        <dbReference type="Proteomes" id="UP000815325"/>
    </source>
</evidence>
<dbReference type="Pfam" id="PF13676">
    <property type="entry name" value="TIR_2"/>
    <property type="match status" value="1"/>
</dbReference>
<dbReference type="SMART" id="SM00248">
    <property type="entry name" value="ANK"/>
    <property type="match status" value="6"/>
</dbReference>
<dbReference type="PROSITE" id="PS50297">
    <property type="entry name" value="ANK_REP_REGION"/>
    <property type="match status" value="4"/>
</dbReference>
<dbReference type="Pfam" id="PF12796">
    <property type="entry name" value="Ank_2"/>
    <property type="match status" value="3"/>
</dbReference>